<feature type="transmembrane region" description="Helical" evidence="5">
    <location>
        <begin position="42"/>
        <end position="62"/>
    </location>
</feature>
<feature type="transmembrane region" description="Helical" evidence="5">
    <location>
        <begin position="69"/>
        <end position="90"/>
    </location>
</feature>
<feature type="transmembrane region" description="Helical" evidence="5">
    <location>
        <begin position="96"/>
        <end position="117"/>
    </location>
</feature>
<protein>
    <submittedName>
        <fullName evidence="6">Invasion protein</fullName>
    </submittedName>
</protein>
<proteinExistence type="predicted"/>
<organism evidence="6 7">
    <name type="scientific">Nocardia gamkensis</name>
    <dbReference type="NCBI Taxonomy" id="352869"/>
    <lineage>
        <taxon>Bacteria</taxon>
        <taxon>Bacillati</taxon>
        <taxon>Actinomycetota</taxon>
        <taxon>Actinomycetes</taxon>
        <taxon>Mycobacteriales</taxon>
        <taxon>Nocardiaceae</taxon>
        <taxon>Nocardia</taxon>
    </lineage>
</organism>
<name>A0A7X6L5B6_9NOCA</name>
<comment type="subcellular location">
    <subcellularLocation>
        <location evidence="1">Membrane</location>
        <topology evidence="1">Multi-pass membrane protein</topology>
    </subcellularLocation>
</comment>
<keyword evidence="7" id="KW-1185">Reference proteome</keyword>
<dbReference type="Proteomes" id="UP000540698">
    <property type="component" value="Unassembled WGS sequence"/>
</dbReference>
<gene>
    <name evidence="6" type="ORF">HGB38_18105</name>
</gene>
<evidence type="ECO:0000256" key="5">
    <source>
        <dbReference type="SAM" id="Phobius"/>
    </source>
</evidence>
<comment type="caution">
    <text evidence="6">The sequence shown here is derived from an EMBL/GenBank/DDBJ whole genome shotgun (WGS) entry which is preliminary data.</text>
</comment>
<evidence type="ECO:0000313" key="7">
    <source>
        <dbReference type="Proteomes" id="UP000540698"/>
    </source>
</evidence>
<dbReference type="EMBL" id="JAAXOS010000008">
    <property type="protein sequence ID" value="NKY28123.1"/>
    <property type="molecule type" value="Genomic_DNA"/>
</dbReference>
<evidence type="ECO:0000256" key="1">
    <source>
        <dbReference type="ARBA" id="ARBA00004141"/>
    </source>
</evidence>
<dbReference type="GO" id="GO:0016020">
    <property type="term" value="C:membrane"/>
    <property type="evidence" value="ECO:0007669"/>
    <property type="project" value="UniProtKB-SubCell"/>
</dbReference>
<keyword evidence="3 5" id="KW-1133">Transmembrane helix</keyword>
<keyword evidence="2 5" id="KW-0812">Transmembrane</keyword>
<dbReference type="InterPro" id="IPR032808">
    <property type="entry name" value="DoxX"/>
</dbReference>
<reference evidence="6 7" key="1">
    <citation type="submission" date="2020-04" db="EMBL/GenBank/DDBJ databases">
        <title>MicrobeNet Type strains.</title>
        <authorList>
            <person name="Nicholson A.C."/>
        </authorList>
    </citation>
    <scope>NUCLEOTIDE SEQUENCE [LARGE SCALE GENOMIC DNA]</scope>
    <source>
        <strain evidence="6 7">DSM 44956</strain>
    </source>
</reference>
<accession>A0A7X6L5B6</accession>
<evidence type="ECO:0000313" key="6">
    <source>
        <dbReference type="EMBL" id="NKY28123.1"/>
    </source>
</evidence>
<sequence length="118" mass="11940">MSVASVLLAAVLAVFFSAIGVAKILAVPSMRERATHTGYSVAAYRGIGFAEIAGALGLLLGIGWWQLGLAAGIGLVLLLVGAAVVHVRIGDGVREFAPAIVGCLVAVVYLVTLLGAAR</sequence>
<dbReference type="Pfam" id="PF13564">
    <property type="entry name" value="DoxX_2"/>
    <property type="match status" value="1"/>
</dbReference>
<evidence type="ECO:0000256" key="4">
    <source>
        <dbReference type="ARBA" id="ARBA00023136"/>
    </source>
</evidence>
<evidence type="ECO:0000256" key="3">
    <source>
        <dbReference type="ARBA" id="ARBA00022989"/>
    </source>
</evidence>
<keyword evidence="4 5" id="KW-0472">Membrane</keyword>
<dbReference type="AlphaFoldDB" id="A0A7X6L5B6"/>
<dbReference type="RefSeq" id="WP_062966921.1">
    <property type="nucleotide sequence ID" value="NZ_JAAXOS010000008.1"/>
</dbReference>
<evidence type="ECO:0000256" key="2">
    <source>
        <dbReference type="ARBA" id="ARBA00022692"/>
    </source>
</evidence>